<accession>A0A848FG71</accession>
<evidence type="ECO:0000256" key="7">
    <source>
        <dbReference type="SAM" id="Phobius"/>
    </source>
</evidence>
<keyword evidence="4 7" id="KW-0812">Transmembrane</keyword>
<keyword evidence="10" id="KW-1185">Reference proteome</keyword>
<feature type="transmembrane region" description="Helical" evidence="7">
    <location>
        <begin position="68"/>
        <end position="87"/>
    </location>
</feature>
<dbReference type="InterPro" id="IPR036259">
    <property type="entry name" value="MFS_trans_sf"/>
</dbReference>
<comment type="caution">
    <text evidence="9">The sequence shown here is derived from an EMBL/GenBank/DDBJ whole genome shotgun (WGS) entry which is preliminary data.</text>
</comment>
<dbReference type="InterPro" id="IPR050171">
    <property type="entry name" value="MFS_Transporters"/>
</dbReference>
<protein>
    <submittedName>
        <fullName evidence="9">MFS transporter</fullName>
    </submittedName>
</protein>
<feature type="transmembrane region" description="Helical" evidence="7">
    <location>
        <begin position="154"/>
        <end position="173"/>
    </location>
</feature>
<evidence type="ECO:0000256" key="5">
    <source>
        <dbReference type="ARBA" id="ARBA00022989"/>
    </source>
</evidence>
<dbReference type="EMBL" id="JABBFW010000017">
    <property type="protein sequence ID" value="NML17309.1"/>
    <property type="molecule type" value="Genomic_DNA"/>
</dbReference>
<feature type="transmembrane region" description="Helical" evidence="7">
    <location>
        <begin position="325"/>
        <end position="348"/>
    </location>
</feature>
<feature type="transmembrane region" description="Helical" evidence="7">
    <location>
        <begin position="35"/>
        <end position="56"/>
    </location>
</feature>
<reference evidence="9 10" key="1">
    <citation type="submission" date="2020-04" db="EMBL/GenBank/DDBJ databases">
        <title>Azohydromonas sp. isolated from soil.</title>
        <authorList>
            <person name="Dahal R.H."/>
        </authorList>
    </citation>
    <scope>NUCLEOTIDE SEQUENCE [LARGE SCALE GENOMIC DNA]</scope>
    <source>
        <strain evidence="9 10">G-1-1-14</strain>
    </source>
</reference>
<evidence type="ECO:0000313" key="9">
    <source>
        <dbReference type="EMBL" id="NML17309.1"/>
    </source>
</evidence>
<feature type="domain" description="Major facilitator superfamily (MFS) profile" evidence="8">
    <location>
        <begin position="1"/>
        <end position="385"/>
    </location>
</feature>
<dbReference type="Pfam" id="PF07690">
    <property type="entry name" value="MFS_1"/>
    <property type="match status" value="1"/>
</dbReference>
<feature type="transmembrane region" description="Helical" evidence="7">
    <location>
        <begin position="93"/>
        <end position="115"/>
    </location>
</feature>
<dbReference type="PANTHER" id="PTHR23517">
    <property type="entry name" value="RESISTANCE PROTEIN MDTM, PUTATIVE-RELATED-RELATED"/>
    <property type="match status" value="1"/>
</dbReference>
<evidence type="ECO:0000256" key="6">
    <source>
        <dbReference type="ARBA" id="ARBA00023136"/>
    </source>
</evidence>
<evidence type="ECO:0000256" key="3">
    <source>
        <dbReference type="ARBA" id="ARBA00022475"/>
    </source>
</evidence>
<dbReference type="RefSeq" id="WP_169162215.1">
    <property type="nucleotide sequence ID" value="NZ_JABBFW010000017.1"/>
</dbReference>
<evidence type="ECO:0000313" key="10">
    <source>
        <dbReference type="Proteomes" id="UP000574067"/>
    </source>
</evidence>
<keyword evidence="5 7" id="KW-1133">Transmembrane helix</keyword>
<dbReference type="Proteomes" id="UP000574067">
    <property type="component" value="Unassembled WGS sequence"/>
</dbReference>
<feature type="transmembrane region" description="Helical" evidence="7">
    <location>
        <begin position="354"/>
        <end position="378"/>
    </location>
</feature>
<dbReference type="InterPro" id="IPR011701">
    <property type="entry name" value="MFS"/>
</dbReference>
<evidence type="ECO:0000256" key="1">
    <source>
        <dbReference type="ARBA" id="ARBA00004651"/>
    </source>
</evidence>
<evidence type="ECO:0000256" key="4">
    <source>
        <dbReference type="ARBA" id="ARBA00022692"/>
    </source>
</evidence>
<proteinExistence type="predicted"/>
<evidence type="ECO:0000256" key="2">
    <source>
        <dbReference type="ARBA" id="ARBA00022448"/>
    </source>
</evidence>
<organism evidence="9 10">
    <name type="scientific">Azohydromonas caseinilytica</name>
    <dbReference type="NCBI Taxonomy" id="2728836"/>
    <lineage>
        <taxon>Bacteria</taxon>
        <taxon>Pseudomonadati</taxon>
        <taxon>Pseudomonadota</taxon>
        <taxon>Betaproteobacteria</taxon>
        <taxon>Burkholderiales</taxon>
        <taxon>Sphaerotilaceae</taxon>
        <taxon>Azohydromonas</taxon>
    </lineage>
</organism>
<dbReference type="Gene3D" id="1.20.1250.20">
    <property type="entry name" value="MFS general substrate transporter like domains"/>
    <property type="match status" value="1"/>
</dbReference>
<dbReference type="PROSITE" id="PS50850">
    <property type="entry name" value="MFS"/>
    <property type="match status" value="1"/>
</dbReference>
<dbReference type="PANTHER" id="PTHR23517:SF13">
    <property type="entry name" value="MAJOR FACILITATOR SUPERFAMILY MFS_1"/>
    <property type="match status" value="1"/>
</dbReference>
<dbReference type="InterPro" id="IPR020846">
    <property type="entry name" value="MFS_dom"/>
</dbReference>
<feature type="transmembrane region" description="Helical" evidence="7">
    <location>
        <begin position="233"/>
        <end position="256"/>
    </location>
</feature>
<keyword evidence="6 7" id="KW-0472">Membrane</keyword>
<feature type="transmembrane region" description="Helical" evidence="7">
    <location>
        <begin position="263"/>
        <end position="283"/>
    </location>
</feature>
<comment type="subcellular location">
    <subcellularLocation>
        <location evidence="1">Cell membrane</location>
        <topology evidence="1">Multi-pass membrane protein</topology>
    </subcellularLocation>
</comment>
<feature type="transmembrane region" description="Helical" evidence="7">
    <location>
        <begin position="201"/>
        <end position="221"/>
    </location>
</feature>
<dbReference type="GO" id="GO:0005886">
    <property type="term" value="C:plasma membrane"/>
    <property type="evidence" value="ECO:0007669"/>
    <property type="project" value="UniProtKB-SubCell"/>
</dbReference>
<dbReference type="SUPFAM" id="SSF103473">
    <property type="entry name" value="MFS general substrate transporter"/>
    <property type="match status" value="1"/>
</dbReference>
<name>A0A848FG71_9BURK</name>
<dbReference type="InterPro" id="IPR005829">
    <property type="entry name" value="Sugar_transporter_CS"/>
</dbReference>
<keyword evidence="3" id="KW-1003">Cell membrane</keyword>
<evidence type="ECO:0000259" key="8">
    <source>
        <dbReference type="PROSITE" id="PS50850"/>
    </source>
</evidence>
<dbReference type="GO" id="GO:0022857">
    <property type="term" value="F:transmembrane transporter activity"/>
    <property type="evidence" value="ECO:0007669"/>
    <property type="project" value="InterPro"/>
</dbReference>
<feature type="transmembrane region" description="Helical" evidence="7">
    <location>
        <begin position="127"/>
        <end position="148"/>
    </location>
</feature>
<sequence>MAFLLKASIALSFLAGSSAPTPLYALYQAQWGFSATMLTVVFGVYAIAVLLALLVAGRLSDHVGRRPVLMGAAAAQALTMLVFASATDVGDLLLARVLQGLSTGAAVAAVGAGLLDLDRTRGAVANAVAPMLGTALGGILAGSLVQYLPQPTHLVYAVMGAVFVLQGVAVAFVSETAQRRPGALASLRPQLSVPAPVLKPLLLVAPAVVAAWAVAGFYGSLGPTLLRSLAGSASFLLGGLALFVLAGSGALAVLALQQRSAQRLLRIGTSVLPAGLAVVMAALATHSVALFLVGTAIAGAGFGTAFQGALRTLVGPLAAHQRAGVLSVLFIVSYLAMGVPAIVAGWRLAQGGEILAIAQAFDGVVLVLAMLALLGTFVRQEAAAS</sequence>
<gene>
    <name evidence="9" type="ORF">HHL10_20240</name>
</gene>
<feature type="transmembrane region" description="Helical" evidence="7">
    <location>
        <begin position="289"/>
        <end position="313"/>
    </location>
</feature>
<keyword evidence="2" id="KW-0813">Transport</keyword>
<dbReference type="PROSITE" id="PS00216">
    <property type="entry name" value="SUGAR_TRANSPORT_1"/>
    <property type="match status" value="1"/>
</dbReference>
<dbReference type="AlphaFoldDB" id="A0A848FG71"/>